<dbReference type="EMBL" id="CACRSZ010000094">
    <property type="protein sequence ID" value="VYT52898.1"/>
    <property type="molecule type" value="Genomic_DNA"/>
</dbReference>
<evidence type="ECO:0000313" key="3">
    <source>
        <dbReference type="Proteomes" id="UP000095606"/>
    </source>
</evidence>
<reference evidence="2" key="2">
    <citation type="submission" date="2019-11" db="EMBL/GenBank/DDBJ databases">
        <authorList>
            <person name="Feng L."/>
        </authorList>
    </citation>
    <scope>NUCLEOTIDE SEQUENCE</scope>
    <source>
        <strain evidence="2">BfaecisLFYP10</strain>
    </source>
</reference>
<evidence type="ECO:0000313" key="2">
    <source>
        <dbReference type="EMBL" id="VYT52898.1"/>
    </source>
</evidence>
<dbReference type="Pfam" id="PF19555">
    <property type="entry name" value="DUF6078"/>
    <property type="match status" value="1"/>
</dbReference>
<dbReference type="AlphaFoldDB" id="A0A174H069"/>
<reference evidence="1 3" key="1">
    <citation type="submission" date="2015-09" db="EMBL/GenBank/DDBJ databases">
        <authorList>
            <consortium name="Pathogen Informatics"/>
        </authorList>
    </citation>
    <scope>NUCLEOTIDE SEQUENCE [LARGE SCALE GENOMIC DNA]</scope>
    <source>
        <strain evidence="1 3">2789STDY5834846</strain>
    </source>
</reference>
<name>A0A174H069_9BACE</name>
<organism evidence="1 3">
    <name type="scientific">Bacteroides faecis</name>
    <dbReference type="NCBI Taxonomy" id="674529"/>
    <lineage>
        <taxon>Bacteria</taxon>
        <taxon>Pseudomonadati</taxon>
        <taxon>Bacteroidota</taxon>
        <taxon>Bacteroidia</taxon>
        <taxon>Bacteroidales</taxon>
        <taxon>Bacteroidaceae</taxon>
        <taxon>Bacteroides</taxon>
    </lineage>
</organism>
<dbReference type="Proteomes" id="UP000095606">
    <property type="component" value="Unassembled WGS sequence"/>
</dbReference>
<gene>
    <name evidence="2" type="ORF">BFLFYP10_04390</name>
    <name evidence="1" type="ORF">ERS852461_00827</name>
</gene>
<dbReference type="EMBL" id="CZAE01000003">
    <property type="protein sequence ID" value="CUO68213.1"/>
    <property type="molecule type" value="Genomic_DNA"/>
</dbReference>
<accession>A0A174H069</accession>
<proteinExistence type="predicted"/>
<accession>A0A6N2XI32</accession>
<sequence>MNKIMEDEFNYQAVPYGYTHCFNACCPKGEKCLHRLVAVHSTNQYPTLSVVNPNCIPEDAKACPFYKSIRKIRVAWGVRALLDDVPLKDAVSIKDRLLQHFGRSLYYRFYRKEYSIDPEQQEFIRRLFRQKGIKKEPAFEYYTEEYKW</sequence>
<dbReference type="InterPro" id="IPR045724">
    <property type="entry name" value="DUF6078"/>
</dbReference>
<evidence type="ECO:0000313" key="1">
    <source>
        <dbReference type="EMBL" id="CUO68213.1"/>
    </source>
</evidence>
<protein>
    <submittedName>
        <fullName evidence="1">Uncharacterized protein</fullName>
    </submittedName>
</protein>